<dbReference type="Proteomes" id="UP000051295">
    <property type="component" value="Unassembled WGS sequence"/>
</dbReference>
<keyword evidence="1" id="KW-0007">Acetylation</keyword>
<dbReference type="OrthoDB" id="9803968at2"/>
<dbReference type="GO" id="GO:0006085">
    <property type="term" value="P:acetyl-CoA biosynthetic process"/>
    <property type="evidence" value="ECO:0007669"/>
    <property type="project" value="TreeGrafter"/>
</dbReference>
<dbReference type="InterPro" id="IPR000873">
    <property type="entry name" value="AMP-dep_synth/lig_dom"/>
</dbReference>
<feature type="non-terminal residue" evidence="3">
    <location>
        <position position="1"/>
    </location>
</feature>
<dbReference type="Gene3D" id="3.40.50.12780">
    <property type="entry name" value="N-terminal domain of ligase-like"/>
    <property type="match status" value="1"/>
</dbReference>
<dbReference type="SUPFAM" id="SSF56801">
    <property type="entry name" value="Acetyl-CoA synthetase-like"/>
    <property type="match status" value="1"/>
</dbReference>
<dbReference type="RefSeq" id="WP_144435664.1">
    <property type="nucleotide sequence ID" value="NZ_LAXJ01000066.1"/>
</dbReference>
<dbReference type="Pfam" id="PF00501">
    <property type="entry name" value="AMP-binding"/>
    <property type="match status" value="1"/>
</dbReference>
<keyword evidence="3" id="KW-0436">Ligase</keyword>
<evidence type="ECO:0000259" key="2">
    <source>
        <dbReference type="Pfam" id="PF00501"/>
    </source>
</evidence>
<dbReference type="PATRIC" id="fig|1641875.4.peg.3868"/>
<dbReference type="InterPro" id="IPR020459">
    <property type="entry name" value="AMP-binding"/>
</dbReference>
<dbReference type="PANTHER" id="PTHR24095">
    <property type="entry name" value="ACETYL-COENZYME A SYNTHETASE"/>
    <property type="match status" value="1"/>
</dbReference>
<proteinExistence type="predicted"/>
<dbReference type="EMBL" id="LAXJ01000066">
    <property type="protein sequence ID" value="KRS10175.1"/>
    <property type="molecule type" value="Genomic_DNA"/>
</dbReference>
<dbReference type="STRING" id="1641875.XM53_22340"/>
<reference evidence="3 4" key="1">
    <citation type="submission" date="2015-04" db="EMBL/GenBank/DDBJ databases">
        <title>The draft genome sequence of Roseovarius sp.R12b.</title>
        <authorList>
            <person name="Li G."/>
            <person name="Lai Q."/>
            <person name="Shao Z."/>
            <person name="Yan P."/>
        </authorList>
    </citation>
    <scope>NUCLEOTIDE SEQUENCE [LARGE SCALE GENOMIC DNA]</scope>
    <source>
        <strain evidence="3 4">R12B</strain>
    </source>
</reference>
<organism evidence="3 4">
    <name type="scientific">Roseovarius atlanticus</name>
    <dbReference type="NCBI Taxonomy" id="1641875"/>
    <lineage>
        <taxon>Bacteria</taxon>
        <taxon>Pseudomonadati</taxon>
        <taxon>Pseudomonadota</taxon>
        <taxon>Alphaproteobacteria</taxon>
        <taxon>Rhodobacterales</taxon>
        <taxon>Roseobacteraceae</taxon>
        <taxon>Roseovarius</taxon>
    </lineage>
</organism>
<dbReference type="PANTHER" id="PTHR24095:SF14">
    <property type="entry name" value="ACETYL-COENZYME A SYNTHETASE 1"/>
    <property type="match status" value="1"/>
</dbReference>
<protein>
    <submittedName>
        <fullName evidence="3">Acetyl-CoA synthetase</fullName>
        <ecNumber evidence="3">6.2.1.1</ecNumber>
    </submittedName>
</protein>
<gene>
    <name evidence="3" type="ORF">XM53_22340</name>
</gene>
<evidence type="ECO:0000256" key="1">
    <source>
        <dbReference type="ARBA" id="ARBA00022990"/>
    </source>
</evidence>
<comment type="caution">
    <text evidence="3">The sequence shown here is derived from an EMBL/GenBank/DDBJ whole genome shotgun (WGS) entry which is preliminary data.</text>
</comment>
<accession>A0A0T5NNC2</accession>
<dbReference type="PROSITE" id="PS00455">
    <property type="entry name" value="AMP_BINDING"/>
    <property type="match status" value="1"/>
</dbReference>
<evidence type="ECO:0000313" key="4">
    <source>
        <dbReference type="Proteomes" id="UP000051295"/>
    </source>
</evidence>
<sequence length="145" mass="16246">VKRTGDQIAWRDGLDFWLHEEAEKVDDTCEPAEMNAEDPLFILYTSGSTGQPKGVVHTTGGYLVYAAMTHEITFDYHDGDVYWCTADVGWVTGHSYIVYGPLANGATTLMFEGVPTYPDASRFWQVCEKHKVNQFYTAPTAIRAL</sequence>
<feature type="non-terminal residue" evidence="3">
    <location>
        <position position="145"/>
    </location>
</feature>
<dbReference type="GO" id="GO:0003987">
    <property type="term" value="F:acetate-CoA ligase activity"/>
    <property type="evidence" value="ECO:0007669"/>
    <property type="project" value="UniProtKB-EC"/>
</dbReference>
<dbReference type="InterPro" id="IPR042099">
    <property type="entry name" value="ANL_N_sf"/>
</dbReference>
<keyword evidence="4" id="KW-1185">Reference proteome</keyword>
<dbReference type="InterPro" id="IPR020845">
    <property type="entry name" value="AMP-binding_CS"/>
</dbReference>
<dbReference type="GO" id="GO:0005829">
    <property type="term" value="C:cytosol"/>
    <property type="evidence" value="ECO:0007669"/>
    <property type="project" value="TreeGrafter"/>
</dbReference>
<name>A0A0T5NNC2_9RHOB</name>
<dbReference type="EC" id="6.2.1.1" evidence="3"/>
<feature type="domain" description="AMP-dependent synthetase/ligase" evidence="2">
    <location>
        <begin position="19"/>
        <end position="145"/>
    </location>
</feature>
<dbReference type="AlphaFoldDB" id="A0A0T5NNC2"/>
<dbReference type="PRINTS" id="PR00154">
    <property type="entry name" value="AMPBINDING"/>
</dbReference>
<evidence type="ECO:0000313" key="3">
    <source>
        <dbReference type="EMBL" id="KRS10175.1"/>
    </source>
</evidence>